<sequence length="70" mass="7409">MRFSRKEASCTGSDTESHLRGGDPVCIRLPVIGAGHGRSWTAKGGHAGDTSADHEEANGFCPRQSTLRAN</sequence>
<gene>
    <name evidence="2" type="ORF">G3M48_010179</name>
</gene>
<keyword evidence="3" id="KW-1185">Reference proteome</keyword>
<proteinExistence type="predicted"/>
<evidence type="ECO:0000313" key="3">
    <source>
        <dbReference type="Proteomes" id="UP001397290"/>
    </source>
</evidence>
<feature type="region of interest" description="Disordered" evidence="1">
    <location>
        <begin position="40"/>
        <end position="70"/>
    </location>
</feature>
<reference evidence="2 3" key="1">
    <citation type="submission" date="2020-02" db="EMBL/GenBank/DDBJ databases">
        <title>Comparative genomics of the hypocrealean fungal genus Beauvera.</title>
        <authorList>
            <person name="Showalter D.N."/>
            <person name="Bushley K.E."/>
            <person name="Rehner S.A."/>
        </authorList>
    </citation>
    <scope>NUCLEOTIDE SEQUENCE [LARGE SCALE GENOMIC DNA]</scope>
    <source>
        <strain evidence="2 3">ARSEF4384</strain>
    </source>
</reference>
<dbReference type="AlphaFoldDB" id="A0AAW0S1F0"/>
<dbReference type="EMBL" id="JAAHCF010000090">
    <property type="protein sequence ID" value="KAK8148433.1"/>
    <property type="molecule type" value="Genomic_DNA"/>
</dbReference>
<comment type="caution">
    <text evidence="2">The sequence shown here is derived from an EMBL/GenBank/DDBJ whole genome shotgun (WGS) entry which is preliminary data.</text>
</comment>
<dbReference type="Proteomes" id="UP001397290">
    <property type="component" value="Unassembled WGS sequence"/>
</dbReference>
<protein>
    <submittedName>
        <fullName evidence="2">Uncharacterized protein</fullName>
    </submittedName>
</protein>
<name>A0AAW0S1F0_9HYPO</name>
<evidence type="ECO:0000256" key="1">
    <source>
        <dbReference type="SAM" id="MobiDB-lite"/>
    </source>
</evidence>
<evidence type="ECO:0000313" key="2">
    <source>
        <dbReference type="EMBL" id="KAK8148433.1"/>
    </source>
</evidence>
<accession>A0AAW0S1F0</accession>
<organism evidence="2 3">
    <name type="scientific">Beauveria asiatica</name>
    <dbReference type="NCBI Taxonomy" id="1069075"/>
    <lineage>
        <taxon>Eukaryota</taxon>
        <taxon>Fungi</taxon>
        <taxon>Dikarya</taxon>
        <taxon>Ascomycota</taxon>
        <taxon>Pezizomycotina</taxon>
        <taxon>Sordariomycetes</taxon>
        <taxon>Hypocreomycetidae</taxon>
        <taxon>Hypocreales</taxon>
        <taxon>Cordycipitaceae</taxon>
        <taxon>Beauveria</taxon>
    </lineage>
</organism>
<feature type="region of interest" description="Disordered" evidence="1">
    <location>
        <begin position="1"/>
        <end position="23"/>
    </location>
</feature>